<keyword evidence="1" id="KW-0472">Membrane</keyword>
<dbReference type="AlphaFoldDB" id="A0AAV5WRS8"/>
<sequence>MSSRYIQLISGMTSTLAGLICTANGEFKMCFSTQKDIGAMILDLFTLIFVFFVALLPMYGITRTYIIRVITDLFTCTLTIPVMPTMFLGSFLLVYRLTTYTTIIFKGEKIDSFFTNYFINFFLVFFCFGIILVISTAIRIICHCYEVLNERDHDHND</sequence>
<evidence type="ECO:0000313" key="2">
    <source>
        <dbReference type="EMBL" id="GMT33255.1"/>
    </source>
</evidence>
<evidence type="ECO:0000313" key="3">
    <source>
        <dbReference type="Proteomes" id="UP001432322"/>
    </source>
</evidence>
<gene>
    <name evidence="2" type="ORF">PFISCL1PPCAC_24552</name>
</gene>
<comment type="caution">
    <text evidence="2">The sequence shown here is derived from an EMBL/GenBank/DDBJ whole genome shotgun (WGS) entry which is preliminary data.</text>
</comment>
<reference evidence="2" key="1">
    <citation type="submission" date="2023-10" db="EMBL/GenBank/DDBJ databases">
        <title>Genome assembly of Pristionchus species.</title>
        <authorList>
            <person name="Yoshida K."/>
            <person name="Sommer R.J."/>
        </authorList>
    </citation>
    <scope>NUCLEOTIDE SEQUENCE</scope>
    <source>
        <strain evidence="2">RS5133</strain>
    </source>
</reference>
<dbReference type="Proteomes" id="UP001432322">
    <property type="component" value="Unassembled WGS sequence"/>
</dbReference>
<dbReference type="EMBL" id="BTSY01000006">
    <property type="protein sequence ID" value="GMT33255.1"/>
    <property type="molecule type" value="Genomic_DNA"/>
</dbReference>
<feature type="transmembrane region" description="Helical" evidence="1">
    <location>
        <begin position="73"/>
        <end position="97"/>
    </location>
</feature>
<feature type="transmembrane region" description="Helical" evidence="1">
    <location>
        <begin position="39"/>
        <end position="61"/>
    </location>
</feature>
<keyword evidence="3" id="KW-1185">Reference proteome</keyword>
<proteinExistence type="predicted"/>
<organism evidence="2 3">
    <name type="scientific">Pristionchus fissidentatus</name>
    <dbReference type="NCBI Taxonomy" id="1538716"/>
    <lineage>
        <taxon>Eukaryota</taxon>
        <taxon>Metazoa</taxon>
        <taxon>Ecdysozoa</taxon>
        <taxon>Nematoda</taxon>
        <taxon>Chromadorea</taxon>
        <taxon>Rhabditida</taxon>
        <taxon>Rhabditina</taxon>
        <taxon>Diplogasteromorpha</taxon>
        <taxon>Diplogasteroidea</taxon>
        <taxon>Neodiplogasteridae</taxon>
        <taxon>Pristionchus</taxon>
    </lineage>
</organism>
<accession>A0AAV5WRS8</accession>
<feature type="transmembrane region" description="Helical" evidence="1">
    <location>
        <begin position="117"/>
        <end position="141"/>
    </location>
</feature>
<evidence type="ECO:0008006" key="4">
    <source>
        <dbReference type="Google" id="ProtNLM"/>
    </source>
</evidence>
<evidence type="ECO:0000256" key="1">
    <source>
        <dbReference type="SAM" id="Phobius"/>
    </source>
</evidence>
<name>A0AAV5WRS8_9BILA</name>
<protein>
    <recommendedName>
        <fullName evidence="4">G protein-coupled receptor</fullName>
    </recommendedName>
</protein>
<keyword evidence="1" id="KW-1133">Transmembrane helix</keyword>
<keyword evidence="1" id="KW-0812">Transmembrane</keyword>